<proteinExistence type="predicted"/>
<gene>
    <name evidence="1" type="ORF">CDAR_242741</name>
</gene>
<dbReference type="AlphaFoldDB" id="A0AAV4TKF7"/>
<dbReference type="EMBL" id="BPLQ01009628">
    <property type="protein sequence ID" value="GIY45437.1"/>
    <property type="molecule type" value="Genomic_DNA"/>
</dbReference>
<protein>
    <submittedName>
        <fullName evidence="1">Uncharacterized protein</fullName>
    </submittedName>
</protein>
<comment type="caution">
    <text evidence="1">The sequence shown here is derived from an EMBL/GenBank/DDBJ whole genome shotgun (WGS) entry which is preliminary data.</text>
</comment>
<dbReference type="Proteomes" id="UP001054837">
    <property type="component" value="Unassembled WGS sequence"/>
</dbReference>
<name>A0AAV4TKF7_9ARAC</name>
<keyword evidence="2" id="KW-1185">Reference proteome</keyword>
<sequence length="118" mass="13708">MNQYLYESIPLTKIENSSSRNCQSNTLFFISLIQTFEFWYFNIFCLLKPFQASMSTKENKPRPYHANADTVKGTFLPGIVRASERVSTIRLNFCPKKAKRLILVHTSAYYTGYRFSGI</sequence>
<evidence type="ECO:0000313" key="2">
    <source>
        <dbReference type="Proteomes" id="UP001054837"/>
    </source>
</evidence>
<accession>A0AAV4TKF7</accession>
<organism evidence="1 2">
    <name type="scientific">Caerostris darwini</name>
    <dbReference type="NCBI Taxonomy" id="1538125"/>
    <lineage>
        <taxon>Eukaryota</taxon>
        <taxon>Metazoa</taxon>
        <taxon>Ecdysozoa</taxon>
        <taxon>Arthropoda</taxon>
        <taxon>Chelicerata</taxon>
        <taxon>Arachnida</taxon>
        <taxon>Araneae</taxon>
        <taxon>Araneomorphae</taxon>
        <taxon>Entelegynae</taxon>
        <taxon>Araneoidea</taxon>
        <taxon>Araneidae</taxon>
        <taxon>Caerostris</taxon>
    </lineage>
</organism>
<evidence type="ECO:0000313" key="1">
    <source>
        <dbReference type="EMBL" id="GIY45437.1"/>
    </source>
</evidence>
<reference evidence="1 2" key="1">
    <citation type="submission" date="2021-06" db="EMBL/GenBank/DDBJ databases">
        <title>Caerostris darwini draft genome.</title>
        <authorList>
            <person name="Kono N."/>
            <person name="Arakawa K."/>
        </authorList>
    </citation>
    <scope>NUCLEOTIDE SEQUENCE [LARGE SCALE GENOMIC DNA]</scope>
</reference>